<keyword evidence="2" id="KW-1185">Reference proteome</keyword>
<dbReference type="RefSeq" id="WP_193995999.1">
    <property type="nucleotide sequence ID" value="NZ_JADEXP010000375.1"/>
</dbReference>
<dbReference type="InterPro" id="IPR024047">
    <property type="entry name" value="MM3350-like_sf"/>
</dbReference>
<organism evidence="1 2">
    <name type="scientific">Leptolyngbya cf. ectocarpi LEGE 11479</name>
    <dbReference type="NCBI Taxonomy" id="1828722"/>
    <lineage>
        <taxon>Bacteria</taxon>
        <taxon>Bacillati</taxon>
        <taxon>Cyanobacteriota</taxon>
        <taxon>Cyanophyceae</taxon>
        <taxon>Leptolyngbyales</taxon>
        <taxon>Leptolyngbyaceae</taxon>
        <taxon>Leptolyngbya group</taxon>
        <taxon>Leptolyngbya</taxon>
    </lineage>
</organism>
<name>A0A929FA02_LEPEC</name>
<sequence length="226" mass="25428">MARRKQTKGACTYCEKEMTKGGISKHLSSCKARQAAIEKAEQRKAKSENLYHLRAQDAYRGDYWLNLEMRGSKALNDLDMYLRYIWLECCGHLSEFSVGRFMDTVGMSRKIEDVFSMTDGLDHTYDFGTSSETIVKLVDVRKGVPLTSKPIVLMARNNAPIVGCMECEKPATYLCMECIYEDNAEGTLCDEHVEGHPHDDYGDPLPIVNSPRTGMCGYEGPAVPPY</sequence>
<protein>
    <submittedName>
        <fullName evidence="1">Uncharacterized protein</fullName>
    </submittedName>
</protein>
<comment type="caution">
    <text evidence="1">The sequence shown here is derived from an EMBL/GenBank/DDBJ whole genome shotgun (WGS) entry which is preliminary data.</text>
</comment>
<dbReference type="Proteomes" id="UP000615026">
    <property type="component" value="Unassembled WGS sequence"/>
</dbReference>
<evidence type="ECO:0000313" key="2">
    <source>
        <dbReference type="Proteomes" id="UP000615026"/>
    </source>
</evidence>
<dbReference type="SUPFAM" id="SSF159941">
    <property type="entry name" value="MM3350-like"/>
    <property type="match status" value="1"/>
</dbReference>
<dbReference type="EMBL" id="JADEXP010000375">
    <property type="protein sequence ID" value="MBE9070115.1"/>
    <property type="molecule type" value="Genomic_DNA"/>
</dbReference>
<dbReference type="AlphaFoldDB" id="A0A929FA02"/>
<gene>
    <name evidence="1" type="ORF">IQ260_26080</name>
</gene>
<reference evidence="1" key="1">
    <citation type="submission" date="2020-10" db="EMBL/GenBank/DDBJ databases">
        <authorList>
            <person name="Castelo-Branco R."/>
            <person name="Eusebio N."/>
            <person name="Adriana R."/>
            <person name="Vieira A."/>
            <person name="Brugerolle De Fraissinette N."/>
            <person name="Rezende De Castro R."/>
            <person name="Schneider M.P."/>
            <person name="Vasconcelos V."/>
            <person name="Leao P.N."/>
        </authorList>
    </citation>
    <scope>NUCLEOTIDE SEQUENCE</scope>
    <source>
        <strain evidence="1">LEGE 11479</strain>
    </source>
</reference>
<proteinExistence type="predicted"/>
<evidence type="ECO:0000313" key="1">
    <source>
        <dbReference type="EMBL" id="MBE9070115.1"/>
    </source>
</evidence>
<accession>A0A929FA02</accession>